<dbReference type="InterPro" id="IPR001846">
    <property type="entry name" value="VWF_type-D"/>
</dbReference>
<dbReference type="PANTHER" id="PTHR46160">
    <property type="entry name" value="ALPHA-TECTORIN-RELATED"/>
    <property type="match status" value="1"/>
</dbReference>
<evidence type="ECO:0000313" key="4">
    <source>
        <dbReference type="Proteomes" id="UP000014760"/>
    </source>
</evidence>
<gene>
    <name evidence="2" type="ORF">CAPTEDRAFT_197096</name>
</gene>
<protein>
    <recommendedName>
        <fullName evidence="1">VWFD domain-containing protein</fullName>
    </recommendedName>
</protein>
<proteinExistence type="predicted"/>
<dbReference type="EnsemblMetazoa" id="CapteT197096">
    <property type="protein sequence ID" value="CapteP197096"/>
    <property type="gene ID" value="CapteG197096"/>
</dbReference>
<dbReference type="Proteomes" id="UP000014760">
    <property type="component" value="Unassembled WGS sequence"/>
</dbReference>
<name>R7UMB8_CAPTE</name>
<dbReference type="EMBL" id="KB302324">
    <property type="protein sequence ID" value="ELU04412.1"/>
    <property type="molecule type" value="Genomic_DNA"/>
</dbReference>
<dbReference type="PANTHER" id="PTHR46160:SF9">
    <property type="entry name" value="PROTEIN PRY2-RELATED"/>
    <property type="match status" value="1"/>
</dbReference>
<evidence type="ECO:0000313" key="2">
    <source>
        <dbReference type="EMBL" id="ELU04412.1"/>
    </source>
</evidence>
<dbReference type="HOGENOM" id="CLU_078342_0_0_1"/>
<reference evidence="3" key="3">
    <citation type="submission" date="2015-06" db="UniProtKB">
        <authorList>
            <consortium name="EnsemblMetazoa"/>
        </authorList>
    </citation>
    <scope>IDENTIFICATION</scope>
</reference>
<dbReference type="AlphaFoldDB" id="R7UMB8"/>
<reference evidence="2 4" key="2">
    <citation type="journal article" date="2013" name="Nature">
        <title>Insights into bilaterian evolution from three spiralian genomes.</title>
        <authorList>
            <person name="Simakov O."/>
            <person name="Marletaz F."/>
            <person name="Cho S.J."/>
            <person name="Edsinger-Gonzales E."/>
            <person name="Havlak P."/>
            <person name="Hellsten U."/>
            <person name="Kuo D.H."/>
            <person name="Larsson T."/>
            <person name="Lv J."/>
            <person name="Arendt D."/>
            <person name="Savage R."/>
            <person name="Osoegawa K."/>
            <person name="de Jong P."/>
            <person name="Grimwood J."/>
            <person name="Chapman J.A."/>
            <person name="Shapiro H."/>
            <person name="Aerts A."/>
            <person name="Otillar R.P."/>
            <person name="Terry A.Y."/>
            <person name="Boore J.L."/>
            <person name="Grigoriev I.V."/>
            <person name="Lindberg D.R."/>
            <person name="Seaver E.C."/>
            <person name="Weisblat D.A."/>
            <person name="Putnam N.H."/>
            <person name="Rokhsar D.S."/>
        </authorList>
    </citation>
    <scope>NUCLEOTIDE SEQUENCE</scope>
    <source>
        <strain evidence="2 4">I ESC-2004</strain>
    </source>
</reference>
<dbReference type="InterPro" id="IPR052749">
    <property type="entry name" value="Alpha-tectorin"/>
</dbReference>
<dbReference type="Pfam" id="PF00094">
    <property type="entry name" value="VWD"/>
    <property type="match status" value="1"/>
</dbReference>
<dbReference type="PROSITE" id="PS51233">
    <property type="entry name" value="VWFD"/>
    <property type="match status" value="1"/>
</dbReference>
<accession>R7UMB8</accession>
<reference evidence="4" key="1">
    <citation type="submission" date="2012-12" db="EMBL/GenBank/DDBJ databases">
        <authorList>
            <person name="Hellsten U."/>
            <person name="Grimwood J."/>
            <person name="Chapman J.A."/>
            <person name="Shapiro H."/>
            <person name="Aerts A."/>
            <person name="Otillar R.P."/>
            <person name="Terry A.Y."/>
            <person name="Boore J.L."/>
            <person name="Simakov O."/>
            <person name="Marletaz F."/>
            <person name="Cho S.-J."/>
            <person name="Edsinger-Gonzales E."/>
            <person name="Havlak P."/>
            <person name="Kuo D.-H."/>
            <person name="Larsson T."/>
            <person name="Lv J."/>
            <person name="Arendt D."/>
            <person name="Savage R."/>
            <person name="Osoegawa K."/>
            <person name="de Jong P."/>
            <person name="Lindberg D.R."/>
            <person name="Seaver E.C."/>
            <person name="Weisblat D.A."/>
            <person name="Putnam N.H."/>
            <person name="Grigoriev I.V."/>
            <person name="Rokhsar D.S."/>
        </authorList>
    </citation>
    <scope>NUCLEOTIDE SEQUENCE</scope>
    <source>
        <strain evidence="4">I ESC-2004</strain>
    </source>
</reference>
<keyword evidence="4" id="KW-1185">Reference proteome</keyword>
<evidence type="ECO:0000259" key="1">
    <source>
        <dbReference type="PROSITE" id="PS51233"/>
    </source>
</evidence>
<sequence>MSYKAPGICYCRGDPHCKPFDTNDTMLLVGACIHTLAKDGCSKGQDYDTYHVYANFDRKKPQSHRSFVSQVYVEYKLESGGIVTVSVGQGGAISVSNNETNFTTTVNTFPYVNAVHADGFEIDRSKPPQEALDDGIFKKSKRIYTVTLPNGLKVIYDGVKVVEVIAPAEFTGNTCGICGNFDHDETNDIQLGPHLQGHSPICSALAPSGSFGDLVTSESLYDFTNSWLTKAETAEQDSNCYEECTQGLNMLW</sequence>
<dbReference type="OrthoDB" id="5945029at2759"/>
<organism evidence="2">
    <name type="scientific">Capitella teleta</name>
    <name type="common">Polychaete worm</name>
    <dbReference type="NCBI Taxonomy" id="283909"/>
    <lineage>
        <taxon>Eukaryota</taxon>
        <taxon>Metazoa</taxon>
        <taxon>Spiralia</taxon>
        <taxon>Lophotrochozoa</taxon>
        <taxon>Annelida</taxon>
        <taxon>Polychaeta</taxon>
        <taxon>Sedentaria</taxon>
        <taxon>Scolecida</taxon>
        <taxon>Capitellidae</taxon>
        <taxon>Capitella</taxon>
    </lineage>
</organism>
<evidence type="ECO:0000313" key="3">
    <source>
        <dbReference type="EnsemblMetazoa" id="CapteP197096"/>
    </source>
</evidence>
<dbReference type="EMBL" id="AMQN01008157">
    <property type="status" value="NOT_ANNOTATED_CDS"/>
    <property type="molecule type" value="Genomic_DNA"/>
</dbReference>
<feature type="domain" description="VWFD" evidence="1">
    <location>
        <begin position="7"/>
        <end position="241"/>
    </location>
</feature>